<dbReference type="InterPro" id="IPR051552">
    <property type="entry name" value="HptR"/>
</dbReference>
<dbReference type="Proteomes" id="UP000886741">
    <property type="component" value="Unassembled WGS sequence"/>
</dbReference>
<dbReference type="InterPro" id="IPR011006">
    <property type="entry name" value="CheY-like_superfamily"/>
</dbReference>
<dbReference type="Pfam" id="PF12833">
    <property type="entry name" value="HTH_18"/>
    <property type="match status" value="1"/>
</dbReference>
<dbReference type="Gene3D" id="3.40.50.2300">
    <property type="match status" value="1"/>
</dbReference>
<evidence type="ECO:0000256" key="9">
    <source>
        <dbReference type="ARBA" id="ARBA00024867"/>
    </source>
</evidence>
<evidence type="ECO:0000256" key="1">
    <source>
        <dbReference type="ARBA" id="ARBA00004496"/>
    </source>
</evidence>
<dbReference type="InterPro" id="IPR020449">
    <property type="entry name" value="Tscrpt_reg_AraC-type_HTH"/>
</dbReference>
<dbReference type="PRINTS" id="PR00032">
    <property type="entry name" value="HTHARAC"/>
</dbReference>
<comment type="subcellular location">
    <subcellularLocation>
        <location evidence="1">Cytoplasm</location>
    </subcellularLocation>
</comment>
<reference evidence="13" key="1">
    <citation type="submission" date="2020-10" db="EMBL/GenBank/DDBJ databases">
        <authorList>
            <person name="Gilroy R."/>
        </authorList>
    </citation>
    <scope>NUCLEOTIDE SEQUENCE</scope>
    <source>
        <strain evidence="13">ChiBcec16-1751</strain>
    </source>
</reference>
<dbReference type="SUPFAM" id="SSF46689">
    <property type="entry name" value="Homeodomain-like"/>
    <property type="match status" value="2"/>
</dbReference>
<dbReference type="AlphaFoldDB" id="A0A9D1JUE7"/>
<evidence type="ECO:0000256" key="2">
    <source>
        <dbReference type="ARBA" id="ARBA00018672"/>
    </source>
</evidence>
<comment type="function">
    <text evidence="9">May play the central regulatory role in sporulation. It may be an element of the effector pathway responsible for the activation of sporulation genes in response to nutritional stress. Spo0A may act in concert with spo0H (a sigma factor) to control the expression of some genes that are critical to the sporulation process.</text>
</comment>
<reference evidence="13" key="2">
    <citation type="journal article" date="2021" name="PeerJ">
        <title>Extensive microbial diversity within the chicken gut microbiome revealed by metagenomics and culture.</title>
        <authorList>
            <person name="Gilroy R."/>
            <person name="Ravi A."/>
            <person name="Getino M."/>
            <person name="Pursley I."/>
            <person name="Horton D.L."/>
            <person name="Alikhan N.F."/>
            <person name="Baker D."/>
            <person name="Gharbi K."/>
            <person name="Hall N."/>
            <person name="Watson M."/>
            <person name="Adriaenssens E.M."/>
            <person name="Foster-Nyarko E."/>
            <person name="Jarju S."/>
            <person name="Secka A."/>
            <person name="Antonio M."/>
            <person name="Oren A."/>
            <person name="Chaudhuri R.R."/>
            <person name="La Ragione R."/>
            <person name="Hildebrand F."/>
            <person name="Pallen M.J."/>
        </authorList>
    </citation>
    <scope>NUCLEOTIDE SEQUENCE</scope>
    <source>
        <strain evidence="13">ChiBcec16-1751</strain>
    </source>
</reference>
<dbReference type="GO" id="GO:0000160">
    <property type="term" value="P:phosphorelay signal transduction system"/>
    <property type="evidence" value="ECO:0007669"/>
    <property type="project" value="UniProtKB-KW"/>
</dbReference>
<evidence type="ECO:0000256" key="6">
    <source>
        <dbReference type="ARBA" id="ARBA00023015"/>
    </source>
</evidence>
<evidence type="ECO:0000256" key="10">
    <source>
        <dbReference type="PROSITE-ProRule" id="PRU00169"/>
    </source>
</evidence>
<organism evidence="13 14">
    <name type="scientific">Candidatus Avoscillospira avistercoris</name>
    <dbReference type="NCBI Taxonomy" id="2840707"/>
    <lineage>
        <taxon>Bacteria</taxon>
        <taxon>Bacillati</taxon>
        <taxon>Bacillota</taxon>
        <taxon>Clostridia</taxon>
        <taxon>Eubacteriales</taxon>
        <taxon>Oscillospiraceae</taxon>
        <taxon>Oscillospiraceae incertae sedis</taxon>
        <taxon>Candidatus Avoscillospira</taxon>
    </lineage>
</organism>
<evidence type="ECO:0000313" key="13">
    <source>
        <dbReference type="EMBL" id="HIS65708.1"/>
    </source>
</evidence>
<proteinExistence type="predicted"/>
<feature type="domain" description="HTH araC/xylS-type" evidence="11">
    <location>
        <begin position="420"/>
        <end position="519"/>
    </location>
</feature>
<evidence type="ECO:0000256" key="3">
    <source>
        <dbReference type="ARBA" id="ARBA00022490"/>
    </source>
</evidence>
<evidence type="ECO:0000259" key="12">
    <source>
        <dbReference type="PROSITE" id="PS50110"/>
    </source>
</evidence>
<evidence type="ECO:0000313" key="14">
    <source>
        <dbReference type="Proteomes" id="UP000886741"/>
    </source>
</evidence>
<comment type="caution">
    <text evidence="13">The sequence shown here is derived from an EMBL/GenBank/DDBJ whole genome shotgun (WGS) entry which is preliminary data.</text>
</comment>
<dbReference type="Gene3D" id="1.10.10.60">
    <property type="entry name" value="Homeodomain-like"/>
    <property type="match status" value="2"/>
</dbReference>
<dbReference type="InterPro" id="IPR041522">
    <property type="entry name" value="CdaR_GGDEF"/>
</dbReference>
<dbReference type="PANTHER" id="PTHR42713">
    <property type="entry name" value="HISTIDINE KINASE-RELATED"/>
    <property type="match status" value="1"/>
</dbReference>
<dbReference type="EMBL" id="DVJJ01000154">
    <property type="protein sequence ID" value="HIS65708.1"/>
    <property type="molecule type" value="Genomic_DNA"/>
</dbReference>
<dbReference type="SMART" id="SM00342">
    <property type="entry name" value="HTH_ARAC"/>
    <property type="match status" value="1"/>
</dbReference>
<dbReference type="PROSITE" id="PS50110">
    <property type="entry name" value="RESPONSE_REGULATORY"/>
    <property type="match status" value="1"/>
</dbReference>
<dbReference type="InterPro" id="IPR001789">
    <property type="entry name" value="Sig_transdc_resp-reg_receiver"/>
</dbReference>
<feature type="modified residue" description="4-aspartylphosphate" evidence="10">
    <location>
        <position position="55"/>
    </location>
</feature>
<dbReference type="SUPFAM" id="SSF52172">
    <property type="entry name" value="CheY-like"/>
    <property type="match status" value="1"/>
</dbReference>
<name>A0A9D1JUE7_9FIRM</name>
<keyword evidence="5" id="KW-0902">Two-component regulatory system</keyword>
<dbReference type="CDD" id="cd17536">
    <property type="entry name" value="REC_YesN-like"/>
    <property type="match status" value="1"/>
</dbReference>
<keyword evidence="4 10" id="KW-0597">Phosphoprotein</keyword>
<accession>A0A9D1JUE7</accession>
<dbReference type="Pfam" id="PF17853">
    <property type="entry name" value="GGDEF_2"/>
    <property type="match status" value="1"/>
</dbReference>
<evidence type="ECO:0000256" key="4">
    <source>
        <dbReference type="ARBA" id="ARBA00022553"/>
    </source>
</evidence>
<dbReference type="InterPro" id="IPR018060">
    <property type="entry name" value="HTH_AraC"/>
</dbReference>
<keyword evidence="3" id="KW-0963">Cytoplasm</keyword>
<evidence type="ECO:0000259" key="11">
    <source>
        <dbReference type="PROSITE" id="PS01124"/>
    </source>
</evidence>
<dbReference type="GO" id="GO:0005737">
    <property type="term" value="C:cytoplasm"/>
    <property type="evidence" value="ECO:0007669"/>
    <property type="project" value="UniProtKB-SubCell"/>
</dbReference>
<dbReference type="GO" id="GO:0003700">
    <property type="term" value="F:DNA-binding transcription factor activity"/>
    <property type="evidence" value="ECO:0007669"/>
    <property type="project" value="InterPro"/>
</dbReference>
<dbReference type="InterPro" id="IPR009057">
    <property type="entry name" value="Homeodomain-like_sf"/>
</dbReference>
<protein>
    <recommendedName>
        <fullName evidence="2">Stage 0 sporulation protein A homolog</fullName>
    </recommendedName>
</protein>
<evidence type="ECO:0000256" key="7">
    <source>
        <dbReference type="ARBA" id="ARBA00023125"/>
    </source>
</evidence>
<dbReference type="Pfam" id="PF00072">
    <property type="entry name" value="Response_reg"/>
    <property type="match status" value="1"/>
</dbReference>
<dbReference type="SMART" id="SM00448">
    <property type="entry name" value="REC"/>
    <property type="match status" value="1"/>
</dbReference>
<keyword evidence="6" id="KW-0805">Transcription regulation</keyword>
<dbReference type="GO" id="GO:0043565">
    <property type="term" value="F:sequence-specific DNA binding"/>
    <property type="evidence" value="ECO:0007669"/>
    <property type="project" value="InterPro"/>
</dbReference>
<keyword evidence="7" id="KW-0238">DNA-binding</keyword>
<gene>
    <name evidence="13" type="ORF">IAA83_10145</name>
</gene>
<keyword evidence="8" id="KW-0804">Transcription</keyword>
<evidence type="ECO:0000256" key="8">
    <source>
        <dbReference type="ARBA" id="ARBA00023163"/>
    </source>
</evidence>
<dbReference type="PROSITE" id="PS01124">
    <property type="entry name" value="HTH_ARAC_FAMILY_2"/>
    <property type="match status" value="1"/>
</dbReference>
<sequence>MYKLMLVEDEAIVRESMIHNIDWERYGFTMACACENGREALERIGSVLPDVVVTDICMPFVDGLELARHLQEHYPSIFVVILTGFSEFSYAQQAIKLRVHDFILKPVVPREFCAILEKLSADLDSRNSQRSSLRSLQSRAYQAETILRSALFRTILRTQPTADQVRRSAEEAGLQLSCAVYGAVFCQPQGRLEAATQSQHLQDAAQSVATRFPHCTAAVVEDVYPVLLVGGRTDEEVTSRCRDAATMLSDAVARLTGAPAATGIGSCCTGPGSLHRTFREAHHALGYAFTQPQRLLVDHLCRAAERSVTEADPLPSTQPLRQALADGNGDEVERRMQALFDELRHRKLHRDGCLPLLERLRFALTDLIPADGVSAAPLLSPTDQWLTLDQAQQELSQLAAFLLRLARTSEDDDPARLCVERAMGLIQQNYHDSAFSLTELLSLLNVSKSYFSSAFKARTGQTFTEYLTAVRMEKAKLLLTTSNLRTQEIADRIGFTDPHYFSVAFKRTVGKTPREYREEGR</sequence>
<dbReference type="PANTHER" id="PTHR42713:SF3">
    <property type="entry name" value="TRANSCRIPTIONAL REGULATORY PROTEIN HPTR"/>
    <property type="match status" value="1"/>
</dbReference>
<feature type="domain" description="Response regulatory" evidence="12">
    <location>
        <begin position="3"/>
        <end position="120"/>
    </location>
</feature>
<evidence type="ECO:0000256" key="5">
    <source>
        <dbReference type="ARBA" id="ARBA00023012"/>
    </source>
</evidence>